<feature type="region of interest" description="Disordered" evidence="1">
    <location>
        <begin position="55"/>
        <end position="120"/>
    </location>
</feature>
<dbReference type="AlphaFoldDB" id="A0A0J1EFX4"/>
<gene>
    <name evidence="2" type="ORF">RISK_003448</name>
</gene>
<sequence length="120" mass="12955">MKMTIKMQVEWLGCIAVAASLLVGCEKTIPEGTPVPNNVVEHESDDAIERYMQAQDQNSRQMAEQYQEQAMAAPSMTEPSLIEQPTNGPHSADPDTATNPADAGRQDPPPAVPPVTVDII</sequence>
<evidence type="ECO:0000313" key="2">
    <source>
        <dbReference type="EMBL" id="KLU04394.1"/>
    </source>
</evidence>
<protein>
    <submittedName>
        <fullName evidence="2">Uncharacterized protein</fullName>
    </submittedName>
</protein>
<comment type="caution">
    <text evidence="2">The sequence shown here is derived from an EMBL/GenBank/DDBJ whole genome shotgun (WGS) entry which is preliminary data.</text>
</comment>
<dbReference type="PROSITE" id="PS51257">
    <property type="entry name" value="PROKAR_LIPOPROTEIN"/>
    <property type="match status" value="1"/>
</dbReference>
<evidence type="ECO:0000313" key="3">
    <source>
        <dbReference type="Proteomes" id="UP000036367"/>
    </source>
</evidence>
<dbReference type="EMBL" id="LECT01000028">
    <property type="protein sequence ID" value="KLU04394.1"/>
    <property type="molecule type" value="Genomic_DNA"/>
</dbReference>
<evidence type="ECO:0000256" key="1">
    <source>
        <dbReference type="SAM" id="MobiDB-lite"/>
    </source>
</evidence>
<dbReference type="PATRIC" id="fig|595434.4.peg.3284"/>
<organism evidence="2 3">
    <name type="scientific">Rhodopirellula islandica</name>
    <dbReference type="NCBI Taxonomy" id="595434"/>
    <lineage>
        <taxon>Bacteria</taxon>
        <taxon>Pseudomonadati</taxon>
        <taxon>Planctomycetota</taxon>
        <taxon>Planctomycetia</taxon>
        <taxon>Pirellulales</taxon>
        <taxon>Pirellulaceae</taxon>
        <taxon>Rhodopirellula</taxon>
    </lineage>
</organism>
<dbReference type="Proteomes" id="UP000036367">
    <property type="component" value="Unassembled WGS sequence"/>
</dbReference>
<feature type="compositionally biased region" description="Low complexity" evidence="1">
    <location>
        <begin position="94"/>
        <end position="103"/>
    </location>
</feature>
<name>A0A0J1EFX4_RHOIS</name>
<proteinExistence type="predicted"/>
<feature type="compositionally biased region" description="Low complexity" evidence="1">
    <location>
        <begin position="61"/>
        <end position="73"/>
    </location>
</feature>
<keyword evidence="3" id="KW-1185">Reference proteome</keyword>
<accession>A0A0J1EFX4</accession>
<reference evidence="2" key="1">
    <citation type="submission" date="2015-05" db="EMBL/GenBank/DDBJ databases">
        <title>Permanent draft genome of Rhodopirellula islandicus K833.</title>
        <authorList>
            <person name="Kizina J."/>
            <person name="Richter M."/>
            <person name="Glockner F.O."/>
            <person name="Harder J."/>
        </authorList>
    </citation>
    <scope>NUCLEOTIDE SEQUENCE [LARGE SCALE GENOMIC DNA]</scope>
    <source>
        <strain evidence="2">K833</strain>
    </source>
</reference>